<accession>A0A1I7X3M1</accession>
<proteinExistence type="predicted"/>
<dbReference type="AlphaFoldDB" id="A0A1I7X3M1"/>
<sequence length="19" mass="2423">MLYSNIVFHLHCLYMYVYI</sequence>
<reference evidence="2" key="1">
    <citation type="submission" date="2016-11" db="UniProtKB">
        <authorList>
            <consortium name="WormBaseParasite"/>
        </authorList>
    </citation>
    <scope>IDENTIFICATION</scope>
</reference>
<name>A0A1I7X3M1_HETBA</name>
<evidence type="ECO:0000313" key="2">
    <source>
        <dbReference type="WBParaSite" id="Hba_11974"/>
    </source>
</evidence>
<dbReference type="WBParaSite" id="Hba_11974">
    <property type="protein sequence ID" value="Hba_11974"/>
    <property type="gene ID" value="Hba_11974"/>
</dbReference>
<evidence type="ECO:0000313" key="1">
    <source>
        <dbReference type="Proteomes" id="UP000095283"/>
    </source>
</evidence>
<organism evidence="1 2">
    <name type="scientific">Heterorhabditis bacteriophora</name>
    <name type="common">Entomopathogenic nematode worm</name>
    <dbReference type="NCBI Taxonomy" id="37862"/>
    <lineage>
        <taxon>Eukaryota</taxon>
        <taxon>Metazoa</taxon>
        <taxon>Ecdysozoa</taxon>
        <taxon>Nematoda</taxon>
        <taxon>Chromadorea</taxon>
        <taxon>Rhabditida</taxon>
        <taxon>Rhabditina</taxon>
        <taxon>Rhabditomorpha</taxon>
        <taxon>Strongyloidea</taxon>
        <taxon>Heterorhabditidae</taxon>
        <taxon>Heterorhabditis</taxon>
    </lineage>
</organism>
<dbReference type="Proteomes" id="UP000095283">
    <property type="component" value="Unplaced"/>
</dbReference>
<protein>
    <submittedName>
        <fullName evidence="2">Uncharacterized protein</fullName>
    </submittedName>
</protein>
<keyword evidence="1" id="KW-1185">Reference proteome</keyword>